<proteinExistence type="predicted"/>
<protein>
    <submittedName>
        <fullName evidence="2">Uncharacterized protein</fullName>
    </submittedName>
</protein>
<evidence type="ECO:0000313" key="2">
    <source>
        <dbReference type="EMBL" id="MFA0789099.1"/>
    </source>
</evidence>
<reference evidence="2 3" key="1">
    <citation type="submission" date="2024-08" db="EMBL/GenBank/DDBJ databases">
        <authorList>
            <person name="Ishaq N."/>
        </authorList>
    </citation>
    <scope>NUCLEOTIDE SEQUENCE [LARGE SCALE GENOMIC DNA]</scope>
    <source>
        <strain evidence="2 3">JCM 30400</strain>
    </source>
</reference>
<comment type="caution">
    <text evidence="2">The sequence shown here is derived from an EMBL/GenBank/DDBJ whole genome shotgun (WGS) entry which is preliminary data.</text>
</comment>
<organism evidence="2 3">
    <name type="scientific">Microbulbifer echini</name>
    <dbReference type="NCBI Taxonomy" id="1529067"/>
    <lineage>
        <taxon>Bacteria</taxon>
        <taxon>Pseudomonadati</taxon>
        <taxon>Pseudomonadota</taxon>
        <taxon>Gammaproteobacteria</taxon>
        <taxon>Cellvibrionales</taxon>
        <taxon>Microbulbiferaceae</taxon>
        <taxon>Microbulbifer</taxon>
    </lineage>
</organism>
<dbReference type="Proteomes" id="UP001569414">
    <property type="component" value="Unassembled WGS sequence"/>
</dbReference>
<dbReference type="EMBL" id="JBGMEL010000001">
    <property type="protein sequence ID" value="MFA0789099.1"/>
    <property type="molecule type" value="Genomic_DNA"/>
</dbReference>
<sequence length="48" mass="5399">MSERKRVKEAFTPNKASLEKVAKGFERAKTKADKAKNSSSPLDYVEVK</sequence>
<evidence type="ECO:0000256" key="1">
    <source>
        <dbReference type="SAM" id="MobiDB-lite"/>
    </source>
</evidence>
<keyword evidence="3" id="KW-1185">Reference proteome</keyword>
<accession>A0ABV4NHV0</accession>
<gene>
    <name evidence="2" type="ORF">ACCI51_00990</name>
</gene>
<name>A0ABV4NHV0_9GAMM</name>
<feature type="region of interest" description="Disordered" evidence="1">
    <location>
        <begin position="28"/>
        <end position="48"/>
    </location>
</feature>
<dbReference type="RefSeq" id="WP_371842274.1">
    <property type="nucleotide sequence ID" value="NZ_JBGMEL010000001.1"/>
</dbReference>
<evidence type="ECO:0000313" key="3">
    <source>
        <dbReference type="Proteomes" id="UP001569414"/>
    </source>
</evidence>